<reference evidence="1 2" key="1">
    <citation type="journal article" date="2017" name="Curr. Biol.">
        <title>Genome architecture and evolution of a unichromosomal asexual nematode.</title>
        <authorList>
            <person name="Fradin H."/>
            <person name="Zegar C."/>
            <person name="Gutwein M."/>
            <person name="Lucas J."/>
            <person name="Kovtun M."/>
            <person name="Corcoran D."/>
            <person name="Baugh L.R."/>
            <person name="Kiontke K."/>
            <person name="Gunsalus K."/>
            <person name="Fitch D.H."/>
            <person name="Piano F."/>
        </authorList>
    </citation>
    <scope>NUCLEOTIDE SEQUENCE [LARGE SCALE GENOMIC DNA]</scope>
    <source>
        <strain evidence="1">PF1309</strain>
    </source>
</reference>
<comment type="caution">
    <text evidence="1">The sequence shown here is derived from an EMBL/GenBank/DDBJ whole genome shotgun (WGS) entry which is preliminary data.</text>
</comment>
<proteinExistence type="predicted"/>
<name>A0A2A2K422_9BILA</name>
<accession>A0A2A2K422</accession>
<dbReference type="InterPro" id="IPR036322">
    <property type="entry name" value="WD40_repeat_dom_sf"/>
</dbReference>
<protein>
    <recommendedName>
        <fullName evidence="3">Anaphase-promoting complex subunit 4 WD40 domain-containing protein</fullName>
    </recommendedName>
</protein>
<evidence type="ECO:0008006" key="3">
    <source>
        <dbReference type="Google" id="ProtNLM"/>
    </source>
</evidence>
<evidence type="ECO:0000313" key="1">
    <source>
        <dbReference type="EMBL" id="PAV68685.1"/>
    </source>
</evidence>
<evidence type="ECO:0000313" key="2">
    <source>
        <dbReference type="Proteomes" id="UP000218231"/>
    </source>
</evidence>
<sequence length="126" mass="13771">MLGIYANCIFQFTKMGKSVRHMQWSPTGGCVGLSTKTGDIEVVHFVVPERYQPSCGDSMKNFFAGIFGGDKKGPESAEARWSRSVKVTSIDWHPLGTFLGTGWADGQIVILHQNNVSSKGFSSLLL</sequence>
<gene>
    <name evidence="1" type="ORF">WR25_00464</name>
</gene>
<dbReference type="Proteomes" id="UP000218231">
    <property type="component" value="Unassembled WGS sequence"/>
</dbReference>
<dbReference type="EMBL" id="LIAE01009708">
    <property type="protein sequence ID" value="PAV68685.1"/>
    <property type="molecule type" value="Genomic_DNA"/>
</dbReference>
<organism evidence="1 2">
    <name type="scientific">Diploscapter pachys</name>
    <dbReference type="NCBI Taxonomy" id="2018661"/>
    <lineage>
        <taxon>Eukaryota</taxon>
        <taxon>Metazoa</taxon>
        <taxon>Ecdysozoa</taxon>
        <taxon>Nematoda</taxon>
        <taxon>Chromadorea</taxon>
        <taxon>Rhabditida</taxon>
        <taxon>Rhabditina</taxon>
        <taxon>Rhabditomorpha</taxon>
        <taxon>Rhabditoidea</taxon>
        <taxon>Rhabditidae</taxon>
        <taxon>Diploscapter</taxon>
    </lineage>
</organism>
<dbReference type="InterPro" id="IPR015943">
    <property type="entry name" value="WD40/YVTN_repeat-like_dom_sf"/>
</dbReference>
<keyword evidence="2" id="KW-1185">Reference proteome</keyword>
<dbReference type="SUPFAM" id="SSF50978">
    <property type="entry name" value="WD40 repeat-like"/>
    <property type="match status" value="1"/>
</dbReference>
<dbReference type="AlphaFoldDB" id="A0A2A2K422"/>
<dbReference type="Gene3D" id="2.130.10.10">
    <property type="entry name" value="YVTN repeat-like/Quinoprotein amine dehydrogenase"/>
    <property type="match status" value="1"/>
</dbReference>